<keyword evidence="3" id="KW-1185">Reference proteome</keyword>
<comment type="caution">
    <text evidence="2">The sequence shown here is derived from an EMBL/GenBank/DDBJ whole genome shotgun (WGS) entry which is preliminary data.</text>
</comment>
<proteinExistence type="predicted"/>
<dbReference type="Proteomes" id="UP000887013">
    <property type="component" value="Unassembled WGS sequence"/>
</dbReference>
<sequence length="364" mass="42455">MQFSFQNAFAKRFRAGSEARHLSCETRATRSGSEPRFRPKTRRNSVARVRVDHRLGFQEDLTMIREKKKLKAEKSRDQRTGPGFQTPMDFETERVGFRQLPRKTFTFRRKGTPGTVPRCQFNRSRIREVRMISRVKIENFGFFRREKPDPTGGKRVGNTSSSLEIRTKEFGERNREEHQISVPHEGNRGAINYFLKIMNRSEIRTEKRGCSISFAFSGPGLSHILRSVPAPTKGFTFRWERGGSRGPFGNRENRRIFRDQNHKNNKKKTIMASPWRGVRALRTRGPRSFQMQFRPLSADPSGLHGKSWKRHPRESLPISKRDQLVSHTHFSTLRRSRSTQEKQTGRLLRVSGKTDQKALFKIRN</sequence>
<reference evidence="2" key="1">
    <citation type="submission" date="2020-08" db="EMBL/GenBank/DDBJ databases">
        <title>Multicomponent nature underlies the extraordinary mechanical properties of spider dragline silk.</title>
        <authorList>
            <person name="Kono N."/>
            <person name="Nakamura H."/>
            <person name="Mori M."/>
            <person name="Yoshida Y."/>
            <person name="Ohtoshi R."/>
            <person name="Malay A.D."/>
            <person name="Moran D.A.P."/>
            <person name="Tomita M."/>
            <person name="Numata K."/>
            <person name="Arakawa K."/>
        </authorList>
    </citation>
    <scope>NUCLEOTIDE SEQUENCE</scope>
</reference>
<gene>
    <name evidence="2" type="ORF">NPIL_679811</name>
</gene>
<dbReference type="EMBL" id="BMAW01074643">
    <property type="protein sequence ID" value="GFT93147.1"/>
    <property type="molecule type" value="Genomic_DNA"/>
</dbReference>
<evidence type="ECO:0000256" key="1">
    <source>
        <dbReference type="SAM" id="MobiDB-lite"/>
    </source>
</evidence>
<evidence type="ECO:0000313" key="2">
    <source>
        <dbReference type="EMBL" id="GFT93147.1"/>
    </source>
</evidence>
<protein>
    <submittedName>
        <fullName evidence="2">Uncharacterized protein</fullName>
    </submittedName>
</protein>
<organism evidence="2 3">
    <name type="scientific">Nephila pilipes</name>
    <name type="common">Giant wood spider</name>
    <name type="synonym">Nephila maculata</name>
    <dbReference type="NCBI Taxonomy" id="299642"/>
    <lineage>
        <taxon>Eukaryota</taxon>
        <taxon>Metazoa</taxon>
        <taxon>Ecdysozoa</taxon>
        <taxon>Arthropoda</taxon>
        <taxon>Chelicerata</taxon>
        <taxon>Arachnida</taxon>
        <taxon>Araneae</taxon>
        <taxon>Araneomorphae</taxon>
        <taxon>Entelegynae</taxon>
        <taxon>Araneoidea</taxon>
        <taxon>Nephilidae</taxon>
        <taxon>Nephila</taxon>
    </lineage>
</organism>
<evidence type="ECO:0000313" key="3">
    <source>
        <dbReference type="Proteomes" id="UP000887013"/>
    </source>
</evidence>
<feature type="region of interest" description="Disordered" evidence="1">
    <location>
        <begin position="68"/>
        <end position="88"/>
    </location>
</feature>
<accession>A0A8X6Q044</accession>
<name>A0A8X6Q044_NEPPI</name>
<dbReference type="AlphaFoldDB" id="A0A8X6Q044"/>